<accession>A0ABP7YP19</accession>
<dbReference type="Gene3D" id="1.25.10.10">
    <property type="entry name" value="Leucine-rich Repeat Variant"/>
    <property type="match status" value="1"/>
</dbReference>
<comment type="caution">
    <text evidence="1">The sequence shown here is derived from an EMBL/GenBank/DDBJ whole genome shotgun (WGS) entry which is preliminary data.</text>
</comment>
<keyword evidence="2" id="KW-1185">Reference proteome</keyword>
<protein>
    <recommendedName>
        <fullName evidence="3">HEAT repeat protein</fullName>
    </recommendedName>
</protein>
<reference evidence="2" key="1">
    <citation type="journal article" date="2019" name="Int. J. Syst. Evol. Microbiol.">
        <title>The Global Catalogue of Microorganisms (GCM) 10K type strain sequencing project: providing services to taxonomists for standard genome sequencing and annotation.</title>
        <authorList>
            <consortium name="The Broad Institute Genomics Platform"/>
            <consortium name="The Broad Institute Genome Sequencing Center for Infectious Disease"/>
            <person name="Wu L."/>
            <person name="Ma J."/>
        </authorList>
    </citation>
    <scope>NUCLEOTIDE SEQUENCE [LARGE SCALE GENOMIC DNA]</scope>
    <source>
        <strain evidence="2">JCM 16704</strain>
    </source>
</reference>
<dbReference type="InterPro" id="IPR011989">
    <property type="entry name" value="ARM-like"/>
</dbReference>
<evidence type="ECO:0008006" key="3">
    <source>
        <dbReference type="Google" id="ProtNLM"/>
    </source>
</evidence>
<dbReference type="EMBL" id="BAAAZI010000006">
    <property type="protein sequence ID" value="GAA4138172.1"/>
    <property type="molecule type" value="Genomic_DNA"/>
</dbReference>
<evidence type="ECO:0000313" key="1">
    <source>
        <dbReference type="EMBL" id="GAA4138172.1"/>
    </source>
</evidence>
<proteinExistence type="predicted"/>
<dbReference type="SUPFAM" id="SSF48371">
    <property type="entry name" value="ARM repeat"/>
    <property type="match status" value="1"/>
</dbReference>
<organism evidence="1 2">
    <name type="scientific">Sphingobacterium kyonggiense</name>
    <dbReference type="NCBI Taxonomy" id="714075"/>
    <lineage>
        <taxon>Bacteria</taxon>
        <taxon>Pseudomonadati</taxon>
        <taxon>Bacteroidota</taxon>
        <taxon>Sphingobacteriia</taxon>
        <taxon>Sphingobacteriales</taxon>
        <taxon>Sphingobacteriaceae</taxon>
        <taxon>Sphingobacterium</taxon>
    </lineage>
</organism>
<name>A0ABP7YP19_9SPHI</name>
<evidence type="ECO:0000313" key="2">
    <source>
        <dbReference type="Proteomes" id="UP001500101"/>
    </source>
</evidence>
<dbReference type="InterPro" id="IPR000225">
    <property type="entry name" value="Armadillo"/>
</dbReference>
<sequence>MVGNLKKKLPKKMDIYLTSLIERTLDKSDREIVRISSESISWKALREAEKIDDENYITQLVQYIETEKEKEKRDSAYFILGHIANNTKNKIATDFLIERIEKEKDKSILSSLLDRIKYLEKTEETDIQPIINATKSKVWSIRQSAISALSNAKNSLAENTLLEIINNSIDEYDLYYANCSLLSTGTKNSISSLVKLLDHKKQDVSGTALSAILNLSDSSNLSLFVSQLEKGKNKFTALLGVIKFGDTTVIPNVVKRVKELVSKKRTRQVIGSYGKTELIFAMEFLSNFASESDEPKKTYDFLTTKKADFIWDNETEWLLENKSKFVK</sequence>
<dbReference type="Proteomes" id="UP001500101">
    <property type="component" value="Unassembled WGS sequence"/>
</dbReference>
<gene>
    <name evidence="1" type="ORF">GCM10022216_15070</name>
</gene>
<dbReference type="InterPro" id="IPR016024">
    <property type="entry name" value="ARM-type_fold"/>
</dbReference>
<dbReference type="PROSITE" id="PS50176">
    <property type="entry name" value="ARM_REPEAT"/>
    <property type="match status" value="1"/>
</dbReference>